<feature type="transmembrane region" description="Helical" evidence="10">
    <location>
        <begin position="405"/>
        <end position="427"/>
    </location>
</feature>
<dbReference type="Proteomes" id="UP001149813">
    <property type="component" value="Unassembled WGS sequence"/>
</dbReference>
<name>A0A9W7XYZ6_9FUNG</name>
<dbReference type="GO" id="GO:0042765">
    <property type="term" value="C:GPI-anchor transamidase complex"/>
    <property type="evidence" value="ECO:0007669"/>
    <property type="project" value="InterPro"/>
</dbReference>
<dbReference type="AlphaFoldDB" id="A0A9W7XYZ6"/>
<feature type="transmembrane region" description="Helical" evidence="10">
    <location>
        <begin position="439"/>
        <end position="456"/>
    </location>
</feature>
<gene>
    <name evidence="11" type="ORF">LPJ53_003589</name>
</gene>
<evidence type="ECO:0000256" key="10">
    <source>
        <dbReference type="SAM" id="Phobius"/>
    </source>
</evidence>
<evidence type="ECO:0008006" key="13">
    <source>
        <dbReference type="Google" id="ProtNLM"/>
    </source>
</evidence>
<dbReference type="EMBL" id="JANBOJ010000139">
    <property type="protein sequence ID" value="KAJ1721956.1"/>
    <property type="molecule type" value="Genomic_DNA"/>
</dbReference>
<protein>
    <recommendedName>
        <fullName evidence="13">PIG-U-domain-containing protein</fullName>
    </recommendedName>
</protein>
<feature type="transmembrane region" description="Helical" evidence="10">
    <location>
        <begin position="280"/>
        <end position="302"/>
    </location>
</feature>
<keyword evidence="7 10" id="KW-1133">Transmembrane helix</keyword>
<evidence type="ECO:0000313" key="12">
    <source>
        <dbReference type="Proteomes" id="UP001149813"/>
    </source>
</evidence>
<sequence length="482" mass="53030">MSADTVETVDHDGDKRNPKKLSKQELANALAETLSRRSSSKHDTPDEPPASVARISEGSRLLRILLLGFALRLAVLTFASDFVARNLSMRVELSTPVTSYKRLVEGLYLASHGISPFDGGLFHQSPILLALFKVPYAWLPQLFSDAMYAGTDVATAMVLALIAAKKATLPAFAARPLVPGESRFRCLPSTVALLYLFNPLTLATCLARSSIMFSHLATVSALYFGIGGHIGYASVFAAVATHLSLYPVMLIAPISLMAAERNTPSAAAGQNQTTSRATGIALTLAKFAAAFASLHLLFAAVYGSEYFTATLDFTLRVSDLQPNVGLFWYFFIEIFDEFRPFFIAVFQLTALAFTVPISWRFRKDPLFGSVMLIGVISALKSYPAWGDLSLFLGLIPLYEELIKYMQYTFLSANLILFGVGLAPVFWYLWIEQGSGNANFFYAATLVYVFGQISLLFDLGSAMLRRELDIDYPEARERTVIQE</sequence>
<keyword evidence="6" id="KW-0256">Endoplasmic reticulum</keyword>
<proteinExistence type="inferred from homology"/>
<organism evidence="11 12">
    <name type="scientific">Coemansia erecta</name>
    <dbReference type="NCBI Taxonomy" id="147472"/>
    <lineage>
        <taxon>Eukaryota</taxon>
        <taxon>Fungi</taxon>
        <taxon>Fungi incertae sedis</taxon>
        <taxon>Zoopagomycota</taxon>
        <taxon>Kickxellomycotina</taxon>
        <taxon>Kickxellomycetes</taxon>
        <taxon>Kickxellales</taxon>
        <taxon>Kickxellaceae</taxon>
        <taxon>Coemansia</taxon>
    </lineage>
</organism>
<evidence type="ECO:0000256" key="9">
    <source>
        <dbReference type="SAM" id="MobiDB-lite"/>
    </source>
</evidence>
<evidence type="ECO:0000256" key="3">
    <source>
        <dbReference type="ARBA" id="ARBA00010026"/>
    </source>
</evidence>
<dbReference type="Pfam" id="PF06728">
    <property type="entry name" value="PIG-U"/>
    <property type="match status" value="1"/>
</dbReference>
<dbReference type="GO" id="GO:0006506">
    <property type="term" value="P:GPI anchor biosynthetic process"/>
    <property type="evidence" value="ECO:0007669"/>
    <property type="project" value="UniProtKB-KW"/>
</dbReference>
<comment type="subcellular location">
    <subcellularLocation>
        <location evidence="1">Endoplasmic reticulum membrane</location>
        <topology evidence="1">Multi-pass membrane protein</topology>
    </subcellularLocation>
</comment>
<keyword evidence="12" id="KW-1185">Reference proteome</keyword>
<dbReference type="GO" id="GO:0016255">
    <property type="term" value="P:attachment of GPI anchor to protein"/>
    <property type="evidence" value="ECO:0007669"/>
    <property type="project" value="InterPro"/>
</dbReference>
<evidence type="ECO:0000256" key="6">
    <source>
        <dbReference type="ARBA" id="ARBA00022824"/>
    </source>
</evidence>
<keyword evidence="4" id="KW-0337">GPI-anchor biosynthesis</keyword>
<feature type="transmembrane region" description="Helical" evidence="10">
    <location>
        <begin position="366"/>
        <end position="385"/>
    </location>
</feature>
<comment type="similarity">
    <text evidence="3">Belongs to the PIGU family.</text>
</comment>
<comment type="pathway">
    <text evidence="2">Glycolipid biosynthesis; glycosylphosphatidylinositol-anchor biosynthesis.</text>
</comment>
<evidence type="ECO:0000313" key="11">
    <source>
        <dbReference type="EMBL" id="KAJ1721956.1"/>
    </source>
</evidence>
<feature type="transmembrane region" description="Helical" evidence="10">
    <location>
        <begin position="232"/>
        <end position="259"/>
    </location>
</feature>
<evidence type="ECO:0000256" key="5">
    <source>
        <dbReference type="ARBA" id="ARBA00022692"/>
    </source>
</evidence>
<reference evidence="11" key="1">
    <citation type="submission" date="2022-07" db="EMBL/GenBank/DDBJ databases">
        <title>Phylogenomic reconstructions and comparative analyses of Kickxellomycotina fungi.</title>
        <authorList>
            <person name="Reynolds N.K."/>
            <person name="Stajich J.E."/>
            <person name="Barry K."/>
            <person name="Grigoriev I.V."/>
            <person name="Crous P."/>
            <person name="Smith M.E."/>
        </authorList>
    </citation>
    <scope>NUCLEOTIDE SEQUENCE</scope>
    <source>
        <strain evidence="11">NBRC 32514</strain>
    </source>
</reference>
<evidence type="ECO:0000256" key="7">
    <source>
        <dbReference type="ARBA" id="ARBA00022989"/>
    </source>
</evidence>
<evidence type="ECO:0000256" key="8">
    <source>
        <dbReference type="ARBA" id="ARBA00023136"/>
    </source>
</evidence>
<feature type="transmembrane region" description="Helical" evidence="10">
    <location>
        <begin position="193"/>
        <end position="226"/>
    </location>
</feature>
<evidence type="ECO:0000256" key="1">
    <source>
        <dbReference type="ARBA" id="ARBA00004477"/>
    </source>
</evidence>
<keyword evidence="8 10" id="KW-0472">Membrane</keyword>
<feature type="transmembrane region" description="Helical" evidence="10">
    <location>
        <begin position="64"/>
        <end position="84"/>
    </location>
</feature>
<keyword evidence="5 10" id="KW-0812">Transmembrane</keyword>
<accession>A0A9W7XYZ6</accession>
<feature type="region of interest" description="Disordered" evidence="9">
    <location>
        <begin position="1"/>
        <end position="52"/>
    </location>
</feature>
<dbReference type="OrthoDB" id="549017at2759"/>
<comment type="caution">
    <text evidence="11">The sequence shown here is derived from an EMBL/GenBank/DDBJ whole genome shotgun (WGS) entry which is preliminary data.</text>
</comment>
<dbReference type="PANTHER" id="PTHR13121">
    <property type="entry name" value="GPI TRANSAMIDASE COMPONENT PIG-U"/>
    <property type="match status" value="1"/>
</dbReference>
<dbReference type="PANTHER" id="PTHR13121:SF0">
    <property type="entry name" value="PHOSPHATIDYLINOSITOL GLYCAN ANCHOR BIOSYNTHESIS CLASS U PROTEIN"/>
    <property type="match status" value="1"/>
</dbReference>
<evidence type="ECO:0000256" key="2">
    <source>
        <dbReference type="ARBA" id="ARBA00004687"/>
    </source>
</evidence>
<evidence type="ECO:0000256" key="4">
    <source>
        <dbReference type="ARBA" id="ARBA00022502"/>
    </source>
</evidence>
<dbReference type="InterPro" id="IPR009600">
    <property type="entry name" value="PIG-U"/>
</dbReference>
<feature type="transmembrane region" description="Helical" evidence="10">
    <location>
        <begin position="146"/>
        <end position="164"/>
    </location>
</feature>
<feature type="transmembrane region" description="Helical" evidence="10">
    <location>
        <begin position="338"/>
        <end position="359"/>
    </location>
</feature>